<evidence type="ECO:0000256" key="1">
    <source>
        <dbReference type="SAM" id="Phobius"/>
    </source>
</evidence>
<dbReference type="EMBL" id="FCNX02000013">
    <property type="protein sequence ID" value="SAK88586.1"/>
    <property type="molecule type" value="Genomic_DNA"/>
</dbReference>
<keyword evidence="3" id="KW-1185">Reference proteome</keyword>
<sequence length="256" mass="28306">MTPTELLTAGQLLFSVILAGITVWYASETARLRRISERQVAAMEASINLTKASFDSTLLPYLILGILPLEQATLGKLDAQPPTSYIDLPGLSAGVLVRDKRLVFSVINATEKLASHIFMIYVDMNHMIYISCMVAESIGPKEELLLPMTRESVPLAEVKRMITEMYEGRGGYLLEQSTLSDGTRTSIIDQYARAGGHLLTIFFDLAGKLYAIPRVVTETVDDEGKIILRFGKSDLIQDKTTWFAPTFDTAVGRPQV</sequence>
<reference evidence="2" key="1">
    <citation type="submission" date="2016-01" db="EMBL/GenBank/DDBJ databases">
        <authorList>
            <person name="Peeters C."/>
        </authorList>
    </citation>
    <scope>NUCLEOTIDE SEQUENCE</scope>
    <source>
        <strain evidence="2">LMG 29320</strain>
    </source>
</reference>
<feature type="transmembrane region" description="Helical" evidence="1">
    <location>
        <begin position="6"/>
        <end position="26"/>
    </location>
</feature>
<comment type="caution">
    <text evidence="2">The sequence shown here is derived from an EMBL/GenBank/DDBJ whole genome shotgun (WGS) entry which is preliminary data.</text>
</comment>
<evidence type="ECO:0000313" key="2">
    <source>
        <dbReference type="EMBL" id="SAK88586.1"/>
    </source>
</evidence>
<protein>
    <submittedName>
        <fullName evidence="2">Uncharacterized protein</fullName>
    </submittedName>
</protein>
<organism evidence="2 3">
    <name type="scientific">Caballeronia fortuita</name>
    <dbReference type="NCBI Taxonomy" id="1777138"/>
    <lineage>
        <taxon>Bacteria</taxon>
        <taxon>Pseudomonadati</taxon>
        <taxon>Pseudomonadota</taxon>
        <taxon>Betaproteobacteria</taxon>
        <taxon>Burkholderiales</taxon>
        <taxon>Burkholderiaceae</taxon>
        <taxon>Caballeronia</taxon>
    </lineage>
</organism>
<proteinExistence type="predicted"/>
<evidence type="ECO:0000313" key="3">
    <source>
        <dbReference type="Proteomes" id="UP000054903"/>
    </source>
</evidence>
<gene>
    <name evidence="2" type="ORF">AWB77_04800</name>
</gene>
<dbReference type="AlphaFoldDB" id="A0A158D2X3"/>
<keyword evidence="1" id="KW-0472">Membrane</keyword>
<keyword evidence="1" id="KW-1133">Transmembrane helix</keyword>
<name>A0A158D2X3_9BURK</name>
<accession>A0A158D2X3</accession>
<keyword evidence="1" id="KW-0812">Transmembrane</keyword>
<dbReference type="RefSeq" id="WP_157694915.1">
    <property type="nucleotide sequence ID" value="NZ_FCNX02000013.1"/>
</dbReference>
<dbReference type="Proteomes" id="UP000054903">
    <property type="component" value="Unassembled WGS sequence"/>
</dbReference>